<evidence type="ECO:0000313" key="3">
    <source>
        <dbReference type="Proteomes" id="UP001295684"/>
    </source>
</evidence>
<evidence type="ECO:0000256" key="1">
    <source>
        <dbReference type="SAM" id="MobiDB-lite"/>
    </source>
</evidence>
<organism evidence="2 3">
    <name type="scientific">Euplotes crassus</name>
    <dbReference type="NCBI Taxonomy" id="5936"/>
    <lineage>
        <taxon>Eukaryota</taxon>
        <taxon>Sar</taxon>
        <taxon>Alveolata</taxon>
        <taxon>Ciliophora</taxon>
        <taxon>Intramacronucleata</taxon>
        <taxon>Spirotrichea</taxon>
        <taxon>Hypotrichia</taxon>
        <taxon>Euplotida</taxon>
        <taxon>Euplotidae</taxon>
        <taxon>Moneuplotes</taxon>
    </lineage>
</organism>
<keyword evidence="3" id="KW-1185">Reference proteome</keyword>
<dbReference type="EMBL" id="CAMPGE010005833">
    <property type="protein sequence ID" value="CAI2364677.1"/>
    <property type="molecule type" value="Genomic_DNA"/>
</dbReference>
<protein>
    <submittedName>
        <fullName evidence="2">Uncharacterized protein</fullName>
    </submittedName>
</protein>
<comment type="caution">
    <text evidence="2">The sequence shown here is derived from an EMBL/GenBank/DDBJ whole genome shotgun (WGS) entry which is preliminary data.</text>
</comment>
<name>A0AAD1U990_EUPCR</name>
<feature type="compositionally biased region" description="Basic and acidic residues" evidence="1">
    <location>
        <begin position="288"/>
        <end position="298"/>
    </location>
</feature>
<dbReference type="InterPro" id="IPR053901">
    <property type="entry name" value="C5orf34-like"/>
</dbReference>
<dbReference type="Proteomes" id="UP001295684">
    <property type="component" value="Unassembled WGS sequence"/>
</dbReference>
<reference evidence="2" key="1">
    <citation type="submission" date="2023-07" db="EMBL/GenBank/DDBJ databases">
        <authorList>
            <consortium name="AG Swart"/>
            <person name="Singh M."/>
            <person name="Singh A."/>
            <person name="Seah K."/>
            <person name="Emmerich C."/>
        </authorList>
    </citation>
    <scope>NUCLEOTIDE SEQUENCE</scope>
    <source>
        <strain evidence="2">DP1</strain>
    </source>
</reference>
<dbReference type="PANTHER" id="PTHR34531">
    <property type="entry name" value="ZGC:153352"/>
    <property type="match status" value="1"/>
</dbReference>
<accession>A0AAD1U990</accession>
<dbReference type="PANTHER" id="PTHR34531:SF1">
    <property type="entry name" value="CHROMOSOME 5 OPEN READING FRAME 34"/>
    <property type="match status" value="1"/>
</dbReference>
<dbReference type="AlphaFoldDB" id="A0AAD1U990"/>
<feature type="region of interest" description="Disordered" evidence="1">
    <location>
        <begin position="278"/>
        <end position="298"/>
    </location>
</feature>
<proteinExistence type="predicted"/>
<sequence length="560" mass="64859">MEALNSQENNPPNILTHEPKEKVLKVLEMVLYRNNRCNVVFSDGSAIILHPKGDCFTYFYENGEKARHFIAFPPVKDRIKDKLVSSVDFYNKYCSNPIVLLEEAFEGKISQKSSEIKKFYWKYDSNTQPVKHKSGTYSYSSINGYCKLKLNPNKFIFCAEFLQKLPNKSLDWVSNGTSDKRKLKQVCKYALVKQYFSVNKVPEHFLFPAKVLYPELKGFELEISEDLQTGVLGNESKFYKQLTVDEFSTKIPEVAGMNIATYLAEKTSRYSQSYSKTSIDTKSVGGPPEKDSRLKEAGVWESDDVSPSCSSFSYKKSNISLIWTKGATYRRTEVDKVEIFIHGDKTILIARDYGNFFDHYQVNTPEGKLRTFPITAIPLYSVSESQKYTFKTLVEKSLEMFRNTADDMKEEAKSEDSLQDIWIKSITSITDKDIVDTQEVPGCGRFFAYRVKQEGLGEFNESIEIKFEDRTHLRMIKGFPLIKINTFFGTELKLNLDEKLEFTKFLTKEEKESIPYYIKTGLEYMEWAFLSLEERYKREKEEITHQNRLESLCGSNNTLY</sequence>
<evidence type="ECO:0000313" key="2">
    <source>
        <dbReference type="EMBL" id="CAI2364677.1"/>
    </source>
</evidence>
<gene>
    <name evidence="2" type="ORF">ECRASSUSDP1_LOCUS6022</name>
</gene>